<sequence>MLSRHVKALRTAVKFYRMSLVAQRRREEWRAKHGESSWITTTGEEA</sequence>
<keyword evidence="2" id="KW-1185">Reference proteome</keyword>
<organism evidence="1 2">
    <name type="scientific">Mycobacterium phage Ovechkin</name>
    <dbReference type="NCBI Taxonomy" id="1673889"/>
    <lineage>
        <taxon>Viruses</taxon>
        <taxon>Duplodnaviria</taxon>
        <taxon>Heunggongvirae</taxon>
        <taxon>Uroviricota</taxon>
        <taxon>Caudoviricetes</taxon>
        <taxon>Gracegardnervirinae</taxon>
        <taxon>Cheoctovirus</taxon>
        <taxon>Cheoctovirus ovechkin</taxon>
    </lineage>
</organism>
<dbReference type="EMBL" id="KR824843">
    <property type="protein sequence ID" value="AKQ06990.1"/>
    <property type="molecule type" value="Genomic_DNA"/>
</dbReference>
<reference evidence="1 2" key="1">
    <citation type="submission" date="2015-05" db="EMBL/GenBank/DDBJ databases">
        <authorList>
            <person name="Brusko S."/>
            <person name="Campbell R.A."/>
            <person name="Rubia G.C."/>
            <person name="Walstead R.N."/>
            <person name="Shah Z.V."/>
            <person name="Tahir R."/>
            <person name="Serrano M.G."/>
            <person name="Buck G."/>
            <person name="Lee V."/>
            <person name="Wang Y."/>
            <person name="Carvalho R."/>
            <person name="Voegtly L."/>
            <person name="Shi R."/>
            <person name="Duckworth R."/>
            <person name="Johnson A."/>
            <person name="Loviza R."/>
            <person name="Walstead R."/>
            <person name="Shah Z."/>
            <person name="Kiflezghi M."/>
            <person name="Wade K."/>
            <person name="Delesalle V.A."/>
            <person name="Bradley K.W."/>
            <person name="Asai D.J."/>
            <person name="Bowman C.A."/>
            <person name="Russell D.A."/>
            <person name="Pope W.H."/>
            <person name="Jacobs-Sera D."/>
            <person name="Hendrix R.W."/>
            <person name="Hatfull G.F."/>
        </authorList>
    </citation>
    <scope>NUCLEOTIDE SEQUENCE [LARGE SCALE GENOMIC DNA]</scope>
</reference>
<name>A0A0H4TF79_9CAUD</name>
<proteinExistence type="predicted"/>
<dbReference type="KEGG" id="vg:26637721"/>
<dbReference type="RefSeq" id="YP_009211252.1">
    <property type="nucleotide sequence ID" value="NC_028937.1"/>
</dbReference>
<dbReference type="GeneID" id="26637721"/>
<dbReference type="Proteomes" id="UP000201155">
    <property type="component" value="Segment"/>
</dbReference>
<evidence type="ECO:0000313" key="1">
    <source>
        <dbReference type="EMBL" id="AKQ06990.1"/>
    </source>
</evidence>
<gene>
    <name evidence="1" type="ORF">PBI_OVECHKIN_88</name>
</gene>
<protein>
    <submittedName>
        <fullName evidence="1">Uncharacterized protein</fullName>
    </submittedName>
</protein>
<dbReference type="OrthoDB" id="26347at10239"/>
<accession>A0A0H4TF79</accession>
<evidence type="ECO:0000313" key="2">
    <source>
        <dbReference type="Proteomes" id="UP000201155"/>
    </source>
</evidence>